<evidence type="ECO:0000313" key="2">
    <source>
        <dbReference type="Proteomes" id="UP000699975"/>
    </source>
</evidence>
<gene>
    <name evidence="1" type="ORF">KCG45_09540</name>
</gene>
<dbReference type="InterPro" id="IPR020904">
    <property type="entry name" value="Sc_DH/Rdtase_CS"/>
</dbReference>
<dbReference type="InterPro" id="IPR002347">
    <property type="entry name" value="SDR_fam"/>
</dbReference>
<dbReference type="RefSeq" id="WP_218317017.1">
    <property type="nucleotide sequence ID" value="NZ_JAGSPB010000002.1"/>
</dbReference>
<accession>A0ABS6SNL5</accession>
<proteinExistence type="predicted"/>
<keyword evidence="2" id="KW-1185">Reference proteome</keyword>
<reference evidence="1 2" key="1">
    <citation type="submission" date="2021-04" db="EMBL/GenBank/DDBJ databases">
        <authorList>
            <person name="Pira H."/>
            <person name="Risdian C."/>
            <person name="Wink J."/>
        </authorList>
    </citation>
    <scope>NUCLEOTIDE SEQUENCE [LARGE SCALE GENOMIC DNA]</scope>
    <source>
        <strain evidence="1 2">WH131</strain>
    </source>
</reference>
<dbReference type="PROSITE" id="PS00061">
    <property type="entry name" value="ADH_SHORT"/>
    <property type="match status" value="1"/>
</dbReference>
<organism evidence="1 2">
    <name type="scientific">Erythrobacter ani</name>
    <dbReference type="NCBI Taxonomy" id="2827235"/>
    <lineage>
        <taxon>Bacteria</taxon>
        <taxon>Pseudomonadati</taxon>
        <taxon>Pseudomonadota</taxon>
        <taxon>Alphaproteobacteria</taxon>
        <taxon>Sphingomonadales</taxon>
        <taxon>Erythrobacteraceae</taxon>
        <taxon>Erythrobacter/Porphyrobacter group</taxon>
        <taxon>Erythrobacter</taxon>
    </lineage>
</organism>
<evidence type="ECO:0000313" key="1">
    <source>
        <dbReference type="EMBL" id="MBV7266421.1"/>
    </source>
</evidence>
<protein>
    <submittedName>
        <fullName evidence="1">SDR family oxidoreductase</fullName>
    </submittedName>
</protein>
<sequence length="248" mass="25869">MMTTNPLDFTGKRVLVIGGSSGIGNGIAQGFRASGADVIVTGTRPDAGDYLEAEDSDFRGLSYHCLNVMDRGAAAALAETVGPVDVLVQSQGIVRYKRKEFEREGWDDVVDVNLNSVMDVARAFHSGLAERDGAMIIVSSVAAFKSTIGTPAYAASKAGAASLVKTLGEAWARDGVRVNGIAPGLVPTKLTSVTTDHPDRREGALQSIPLRRMGTPEDMAGAALFLASPLASYITGQTIVVDGGLTLS</sequence>
<comment type="caution">
    <text evidence="1">The sequence shown here is derived from an EMBL/GenBank/DDBJ whole genome shotgun (WGS) entry which is preliminary data.</text>
</comment>
<dbReference type="Pfam" id="PF13561">
    <property type="entry name" value="adh_short_C2"/>
    <property type="match status" value="1"/>
</dbReference>
<dbReference type="PANTHER" id="PTHR42760:SF132">
    <property type="entry name" value="SHORT-CHAIN DEHYDROGENASE_REDUCTASE FAMILY PROTEIN"/>
    <property type="match status" value="1"/>
</dbReference>
<dbReference type="EMBL" id="JAGSPB010000002">
    <property type="protein sequence ID" value="MBV7266421.1"/>
    <property type="molecule type" value="Genomic_DNA"/>
</dbReference>
<dbReference type="Proteomes" id="UP000699975">
    <property type="component" value="Unassembled WGS sequence"/>
</dbReference>
<name>A0ABS6SNL5_9SPHN</name>
<dbReference type="PANTHER" id="PTHR42760">
    <property type="entry name" value="SHORT-CHAIN DEHYDROGENASES/REDUCTASES FAMILY MEMBER"/>
    <property type="match status" value="1"/>
</dbReference>